<dbReference type="InterPro" id="IPR020846">
    <property type="entry name" value="MFS_dom"/>
</dbReference>
<evidence type="ECO:0000256" key="5">
    <source>
        <dbReference type="SAM" id="Phobius"/>
    </source>
</evidence>
<feature type="transmembrane region" description="Helical" evidence="5">
    <location>
        <begin position="270"/>
        <end position="293"/>
    </location>
</feature>
<dbReference type="PRINTS" id="PR01036">
    <property type="entry name" value="TCRTETB"/>
</dbReference>
<organism evidence="7 8">
    <name type="scientific">Kutzneria kofuensis</name>
    <dbReference type="NCBI Taxonomy" id="103725"/>
    <lineage>
        <taxon>Bacteria</taxon>
        <taxon>Bacillati</taxon>
        <taxon>Actinomycetota</taxon>
        <taxon>Actinomycetes</taxon>
        <taxon>Pseudonocardiales</taxon>
        <taxon>Pseudonocardiaceae</taxon>
        <taxon>Kutzneria</taxon>
    </lineage>
</organism>
<evidence type="ECO:0000256" key="3">
    <source>
        <dbReference type="ARBA" id="ARBA00022989"/>
    </source>
</evidence>
<dbReference type="AlphaFoldDB" id="A0A7W9KLD1"/>
<feature type="transmembrane region" description="Helical" evidence="5">
    <location>
        <begin position="362"/>
        <end position="386"/>
    </location>
</feature>
<evidence type="ECO:0000256" key="2">
    <source>
        <dbReference type="ARBA" id="ARBA00022692"/>
    </source>
</evidence>
<accession>A0A7W9KLD1</accession>
<dbReference type="GO" id="GO:0005886">
    <property type="term" value="C:plasma membrane"/>
    <property type="evidence" value="ECO:0007669"/>
    <property type="project" value="UniProtKB-SubCell"/>
</dbReference>
<comment type="subcellular location">
    <subcellularLocation>
        <location evidence="1">Cell membrane</location>
        <topology evidence="1">Multi-pass membrane protein</topology>
    </subcellularLocation>
</comment>
<protein>
    <submittedName>
        <fullName evidence="7">MFS family permease</fullName>
    </submittedName>
</protein>
<comment type="caution">
    <text evidence="7">The sequence shown here is derived from an EMBL/GenBank/DDBJ whole genome shotgun (WGS) entry which is preliminary data.</text>
</comment>
<evidence type="ECO:0000259" key="6">
    <source>
        <dbReference type="PROSITE" id="PS50850"/>
    </source>
</evidence>
<name>A0A7W9KLD1_9PSEU</name>
<dbReference type="PROSITE" id="PS50850">
    <property type="entry name" value="MFS"/>
    <property type="match status" value="1"/>
</dbReference>
<feature type="transmembrane region" description="Helical" evidence="5">
    <location>
        <begin position="213"/>
        <end position="230"/>
    </location>
</feature>
<gene>
    <name evidence="7" type="ORF">BJ998_005170</name>
</gene>
<feature type="transmembrane region" description="Helical" evidence="5">
    <location>
        <begin position="117"/>
        <end position="137"/>
    </location>
</feature>
<keyword evidence="4 5" id="KW-0472">Membrane</keyword>
<evidence type="ECO:0000313" key="8">
    <source>
        <dbReference type="Proteomes" id="UP000585638"/>
    </source>
</evidence>
<dbReference type="PANTHER" id="PTHR23501:SF154">
    <property type="entry name" value="MULTIDRUG-EFFLUX TRANSPORTER RV1634-RELATED"/>
    <property type="match status" value="1"/>
</dbReference>
<feature type="transmembrane region" description="Helical" evidence="5">
    <location>
        <begin position="144"/>
        <end position="167"/>
    </location>
</feature>
<keyword evidence="2 5" id="KW-0812">Transmembrane</keyword>
<dbReference type="EMBL" id="JACHIR010000001">
    <property type="protein sequence ID" value="MBB5893974.1"/>
    <property type="molecule type" value="Genomic_DNA"/>
</dbReference>
<feature type="transmembrane region" description="Helical" evidence="5">
    <location>
        <begin position="173"/>
        <end position="193"/>
    </location>
</feature>
<dbReference type="Pfam" id="PF07690">
    <property type="entry name" value="MFS_1"/>
    <property type="match status" value="1"/>
</dbReference>
<dbReference type="Gene3D" id="1.20.1720.10">
    <property type="entry name" value="Multidrug resistance protein D"/>
    <property type="match status" value="1"/>
</dbReference>
<feature type="transmembrane region" description="Helical" evidence="5">
    <location>
        <begin position="56"/>
        <end position="74"/>
    </location>
</feature>
<evidence type="ECO:0000313" key="7">
    <source>
        <dbReference type="EMBL" id="MBB5893974.1"/>
    </source>
</evidence>
<feature type="transmembrane region" description="Helical" evidence="5">
    <location>
        <begin position="86"/>
        <end position="105"/>
    </location>
</feature>
<feature type="transmembrane region" description="Helical" evidence="5">
    <location>
        <begin position="338"/>
        <end position="356"/>
    </location>
</feature>
<dbReference type="SUPFAM" id="SSF103473">
    <property type="entry name" value="MFS general substrate transporter"/>
    <property type="match status" value="1"/>
</dbReference>
<feature type="transmembrane region" description="Helical" evidence="5">
    <location>
        <begin position="236"/>
        <end position="258"/>
    </location>
</feature>
<feature type="domain" description="Major facilitator superfamily (MFS) profile" evidence="6">
    <location>
        <begin position="22"/>
        <end position="453"/>
    </location>
</feature>
<dbReference type="Proteomes" id="UP000585638">
    <property type="component" value="Unassembled WGS sequence"/>
</dbReference>
<dbReference type="InterPro" id="IPR036259">
    <property type="entry name" value="MFS_trans_sf"/>
</dbReference>
<dbReference type="InterPro" id="IPR011701">
    <property type="entry name" value="MFS"/>
</dbReference>
<keyword evidence="3 5" id="KW-1133">Transmembrane helix</keyword>
<feature type="transmembrane region" description="Helical" evidence="5">
    <location>
        <begin position="427"/>
        <end position="445"/>
    </location>
</feature>
<evidence type="ECO:0000256" key="4">
    <source>
        <dbReference type="ARBA" id="ARBA00023136"/>
    </source>
</evidence>
<evidence type="ECO:0000256" key="1">
    <source>
        <dbReference type="ARBA" id="ARBA00004651"/>
    </source>
</evidence>
<keyword evidence="8" id="KW-1185">Reference proteome</keyword>
<dbReference type="Gene3D" id="1.20.1250.20">
    <property type="entry name" value="MFS general substrate transporter like domains"/>
    <property type="match status" value="1"/>
</dbReference>
<dbReference type="GO" id="GO:0022857">
    <property type="term" value="F:transmembrane transporter activity"/>
    <property type="evidence" value="ECO:0007669"/>
    <property type="project" value="InterPro"/>
</dbReference>
<dbReference type="PANTHER" id="PTHR23501">
    <property type="entry name" value="MAJOR FACILITATOR SUPERFAMILY"/>
    <property type="match status" value="1"/>
</dbReference>
<sequence length="453" mass="47309">MTVVGETTKKPSVLWAPDRRAATTGLLLLVTLAAFEQMGVSTALPTLVHDLHGESLYSWPFTMFLATEVVGNVLGGRLCDRRGPALVLMTGPLLFALGLVVAGSAQEMTQLLIGRALQGVGGGAQVVALYVMIAMVFPERDRPVAFGALSAAWVVPSLVGPTIAGLITQYLNWRWIFLGLAPLVLIGWGLVVLVLRRLPAFEPAESGRRRRGLTLAAVAAAIGLAVLSWAGDHPNAVGIVVVVLGLALLVPALLVLLPKGTLVVRAGLPSVVLARSLLSGAFFGSQIFLPLVLQQVHGFTPALAGVPLTVSALGWSAASWWQARHPDLFRPLLMRRGFLLITLGLVLVTFVAPVWGPPWLAAPAWVFAGMGMGLAVSSASVLVLGLSAEADRGFNSAALQLSDLFGQSVFVGLGGVLVALLGPTLGWSPLNAVLAACTLFGALVVSRRAASHS</sequence>
<feature type="transmembrane region" description="Helical" evidence="5">
    <location>
        <begin position="299"/>
        <end position="318"/>
    </location>
</feature>
<proteinExistence type="predicted"/>
<feature type="transmembrane region" description="Helical" evidence="5">
    <location>
        <begin position="21"/>
        <end position="44"/>
    </location>
</feature>
<reference evidence="7 8" key="1">
    <citation type="submission" date="2020-08" db="EMBL/GenBank/DDBJ databases">
        <title>Sequencing the genomes of 1000 actinobacteria strains.</title>
        <authorList>
            <person name="Klenk H.-P."/>
        </authorList>
    </citation>
    <scope>NUCLEOTIDE SEQUENCE [LARGE SCALE GENOMIC DNA]</scope>
    <source>
        <strain evidence="7 8">DSM 43851</strain>
    </source>
</reference>
<feature type="transmembrane region" description="Helical" evidence="5">
    <location>
        <begin position="398"/>
        <end position="421"/>
    </location>
</feature>
<dbReference type="RefSeq" id="WP_312890328.1">
    <property type="nucleotide sequence ID" value="NZ_BAAAWY010000011.1"/>
</dbReference>